<organism evidence="3 4">
    <name type="scientific">Pseudomonas frederiksbergensis</name>
    <dbReference type="NCBI Taxonomy" id="104087"/>
    <lineage>
        <taxon>Bacteria</taxon>
        <taxon>Pseudomonadati</taxon>
        <taxon>Pseudomonadota</taxon>
        <taxon>Gammaproteobacteria</taxon>
        <taxon>Pseudomonadales</taxon>
        <taxon>Pseudomonadaceae</taxon>
        <taxon>Pseudomonas</taxon>
    </lineage>
</organism>
<dbReference type="Gene3D" id="3.40.47.10">
    <property type="match status" value="1"/>
</dbReference>
<dbReference type="AlphaFoldDB" id="A0AB33EG04"/>
<dbReference type="Proteomes" id="UP000218385">
    <property type="component" value="Chromosome"/>
</dbReference>
<dbReference type="PANTHER" id="PTHR42870">
    <property type="entry name" value="ACETYL-COA C-ACETYLTRANSFERASE"/>
    <property type="match status" value="1"/>
</dbReference>
<accession>A0AB33EG04</accession>
<dbReference type="CDD" id="cd00829">
    <property type="entry name" value="SCP-x_thiolase"/>
    <property type="match status" value="1"/>
</dbReference>
<feature type="domain" description="Thiolase C-terminal" evidence="2">
    <location>
        <begin position="247"/>
        <end position="373"/>
    </location>
</feature>
<dbReference type="GO" id="GO:0003988">
    <property type="term" value="F:acetyl-CoA C-acyltransferase activity"/>
    <property type="evidence" value="ECO:0007669"/>
    <property type="project" value="UniProtKB-ARBA"/>
</dbReference>
<proteinExistence type="predicted"/>
<dbReference type="Pfam" id="PF22691">
    <property type="entry name" value="Thiolase_C_1"/>
    <property type="match status" value="1"/>
</dbReference>
<gene>
    <name evidence="3" type="ORF">CNN82_17525</name>
</gene>
<dbReference type="EMBL" id="CP023466">
    <property type="protein sequence ID" value="ATE78142.1"/>
    <property type="molecule type" value="Genomic_DNA"/>
</dbReference>
<sequence>MTHKVLIAGVGMTPFTALGSGHATELTKSAVNLALADTDLDLDLIDQTFFACVHSGSGIGERLMAPLGLNGTSLVNVRDGCISGHSAFHQARQSLLAGEAECVLVVGCEAMPAGISSRAFFDLGERAGKPQDPTAENHQALEQLERRQHPAELFAAQNSHLLTGLGVSEAIYEQVVLGARTQARLNPYALFNQLDEVDSWLAPYLSAPACGAAVLILCTPSFAQRYGLRADIACLVSLRGGDCDADQESFSALDVLGRSATRRLSTRAYELAGLGPEDIDLVELHDQSVGDYLINCAALGFCREDQLAAFSLGRHYGDGGGVAVCPSGGLLGRGHAPGATGIAQLVELVWQLRGVAGPRQLSRARTALQHSTALGRAVSLSILQRISQ</sequence>
<dbReference type="PANTHER" id="PTHR42870:SF1">
    <property type="entry name" value="NON-SPECIFIC LIPID-TRANSFER PROTEIN-LIKE 2"/>
    <property type="match status" value="1"/>
</dbReference>
<dbReference type="PIRSF" id="PIRSF000429">
    <property type="entry name" value="Ac-CoA_Ac_transf"/>
    <property type="match status" value="1"/>
</dbReference>
<evidence type="ECO:0000313" key="4">
    <source>
        <dbReference type="Proteomes" id="UP000218385"/>
    </source>
</evidence>
<reference evidence="3 4" key="1">
    <citation type="submission" date="2017-09" db="EMBL/GenBank/DDBJ databases">
        <title>Complete Genome sequence of Lysobacter capsici KNU-15.</title>
        <authorList>
            <person name="Kim M.-C."/>
            <person name="Yi H."/>
            <person name="Lee D.-W."/>
            <person name="Shin J.-H."/>
        </authorList>
    </citation>
    <scope>NUCLEOTIDE SEQUENCE [LARGE SCALE GENOMIC DNA]</scope>
    <source>
        <strain evidence="3 4">KNU-15</strain>
    </source>
</reference>
<dbReference type="InterPro" id="IPR020616">
    <property type="entry name" value="Thiolase_N"/>
</dbReference>
<dbReference type="InterPro" id="IPR016039">
    <property type="entry name" value="Thiolase-like"/>
</dbReference>
<evidence type="ECO:0000259" key="2">
    <source>
        <dbReference type="Pfam" id="PF22691"/>
    </source>
</evidence>
<name>A0AB33EG04_9PSED</name>
<evidence type="ECO:0000259" key="1">
    <source>
        <dbReference type="Pfam" id="PF00108"/>
    </source>
</evidence>
<dbReference type="RefSeq" id="WP_096480430.1">
    <property type="nucleotide sequence ID" value="NZ_CP023466.1"/>
</dbReference>
<evidence type="ECO:0000313" key="3">
    <source>
        <dbReference type="EMBL" id="ATE78142.1"/>
    </source>
</evidence>
<protein>
    <submittedName>
        <fullName evidence="3">Acetyl-CoA acetyltransferase</fullName>
    </submittedName>
</protein>
<feature type="domain" description="Thiolase N-terminal" evidence="1">
    <location>
        <begin position="5"/>
        <end position="112"/>
    </location>
</feature>
<dbReference type="Pfam" id="PF00108">
    <property type="entry name" value="Thiolase_N"/>
    <property type="match status" value="1"/>
</dbReference>
<dbReference type="SUPFAM" id="SSF53901">
    <property type="entry name" value="Thiolase-like"/>
    <property type="match status" value="1"/>
</dbReference>
<dbReference type="InterPro" id="IPR055140">
    <property type="entry name" value="Thiolase_C_2"/>
</dbReference>
<dbReference type="InterPro" id="IPR002155">
    <property type="entry name" value="Thiolase"/>
</dbReference>